<dbReference type="InterPro" id="IPR041698">
    <property type="entry name" value="Methyltransf_25"/>
</dbReference>
<accession>A0ABY5PCT0</accession>
<evidence type="ECO:0000313" key="3">
    <source>
        <dbReference type="Proteomes" id="UP001058860"/>
    </source>
</evidence>
<evidence type="ECO:0000259" key="1">
    <source>
        <dbReference type="Pfam" id="PF13649"/>
    </source>
</evidence>
<dbReference type="RefSeq" id="WP_353862968.1">
    <property type="nucleotide sequence ID" value="NZ_CP088295.1"/>
</dbReference>
<dbReference type="InterPro" id="IPR029063">
    <property type="entry name" value="SAM-dependent_MTases_sf"/>
</dbReference>
<keyword evidence="2" id="KW-0489">Methyltransferase</keyword>
<keyword evidence="2" id="KW-0808">Transferase</keyword>
<feature type="domain" description="Methyltransferase" evidence="1">
    <location>
        <begin position="33"/>
        <end position="126"/>
    </location>
</feature>
<dbReference type="CDD" id="cd02440">
    <property type="entry name" value="AdoMet_MTases"/>
    <property type="match status" value="1"/>
</dbReference>
<dbReference type="SUPFAM" id="SSF53335">
    <property type="entry name" value="S-adenosyl-L-methionine-dependent methyltransferases"/>
    <property type="match status" value="1"/>
</dbReference>
<protein>
    <submittedName>
        <fullName evidence="2">Class I SAM-dependent methyltransferase</fullName>
    </submittedName>
</protein>
<organism evidence="2 3">
    <name type="scientific">Svornostia abyssi</name>
    <dbReference type="NCBI Taxonomy" id="2898438"/>
    <lineage>
        <taxon>Bacteria</taxon>
        <taxon>Bacillati</taxon>
        <taxon>Actinomycetota</taxon>
        <taxon>Thermoleophilia</taxon>
        <taxon>Solirubrobacterales</taxon>
        <taxon>Baekduiaceae</taxon>
        <taxon>Svornostia</taxon>
    </lineage>
</organism>
<gene>
    <name evidence="2" type="ORF">LRS13_17270</name>
</gene>
<reference evidence="3" key="1">
    <citation type="submission" date="2021-11" db="EMBL/GenBank/DDBJ databases">
        <title>Cultivation dependent microbiological survey of springs from the worlds oldest radium mine currently devoted to the extraction of radon-saturated water.</title>
        <authorList>
            <person name="Kapinusova G."/>
            <person name="Smrhova T."/>
            <person name="Strejcek M."/>
            <person name="Suman J."/>
            <person name="Jani K."/>
            <person name="Pajer P."/>
            <person name="Uhlik O."/>
        </authorList>
    </citation>
    <scope>NUCLEOTIDE SEQUENCE [LARGE SCALE GENOMIC DNA]</scope>
    <source>
        <strain evidence="3">J379</strain>
    </source>
</reference>
<keyword evidence="3" id="KW-1185">Reference proteome</keyword>
<dbReference type="EMBL" id="CP088295">
    <property type="protein sequence ID" value="UUY02441.1"/>
    <property type="molecule type" value="Genomic_DNA"/>
</dbReference>
<dbReference type="GO" id="GO:0008168">
    <property type="term" value="F:methyltransferase activity"/>
    <property type="evidence" value="ECO:0007669"/>
    <property type="project" value="UniProtKB-KW"/>
</dbReference>
<dbReference type="Gene3D" id="3.40.50.150">
    <property type="entry name" value="Vaccinia Virus protein VP39"/>
    <property type="match status" value="1"/>
</dbReference>
<evidence type="ECO:0000313" key="2">
    <source>
        <dbReference type="EMBL" id="UUY02441.1"/>
    </source>
</evidence>
<sequence length="236" mass="25583">MNEEIVFHDLECGAYRADLELWRELADEFGDPVVDLGAGTGRVTLDLAAAGHDVIAVDIDPVLLAELARRAELLPVQTVTADVREVRLDVRVPLVVVPMQTVQLLGGKDGRDALFASMRDCLAPGGVFAAAIAEDVEPYSADAMVPFEVAEHDGVRFESDPFAIEADGDAYILHHARVVQEADGSRRAAHRQTRLDRLDADTLEREGAGHGFTVLPRRWIAQTDEHVGSAVVMLGA</sequence>
<dbReference type="GO" id="GO:0032259">
    <property type="term" value="P:methylation"/>
    <property type="evidence" value="ECO:0007669"/>
    <property type="project" value="UniProtKB-KW"/>
</dbReference>
<dbReference type="Proteomes" id="UP001058860">
    <property type="component" value="Chromosome"/>
</dbReference>
<dbReference type="Pfam" id="PF13649">
    <property type="entry name" value="Methyltransf_25"/>
    <property type="match status" value="1"/>
</dbReference>
<name>A0ABY5PCT0_9ACTN</name>
<proteinExistence type="predicted"/>